<keyword evidence="3 12" id="KW-0436">Ligase</keyword>
<dbReference type="InterPro" id="IPR013815">
    <property type="entry name" value="ATP_grasp_subdomain_1"/>
</dbReference>
<dbReference type="PROSITE" id="PS50975">
    <property type="entry name" value="ATP_GRASP"/>
    <property type="match status" value="1"/>
</dbReference>
<evidence type="ECO:0000256" key="7">
    <source>
        <dbReference type="ARBA" id="ARBA00022840"/>
    </source>
</evidence>
<evidence type="ECO:0000256" key="12">
    <source>
        <dbReference type="HAMAP-Rule" id="MF_00138"/>
    </source>
</evidence>
<dbReference type="InterPro" id="IPR037123">
    <property type="entry name" value="PRibGlycinamide_synth_C_sf"/>
</dbReference>
<dbReference type="Gene3D" id="3.30.470.20">
    <property type="entry name" value="ATP-grasp fold, B domain"/>
    <property type="match status" value="1"/>
</dbReference>
<dbReference type="GO" id="GO:0046872">
    <property type="term" value="F:metal ion binding"/>
    <property type="evidence" value="ECO:0007669"/>
    <property type="project" value="UniProtKB-KW"/>
</dbReference>
<dbReference type="SMART" id="SM01210">
    <property type="entry name" value="GARS_C"/>
    <property type="match status" value="1"/>
</dbReference>
<dbReference type="InterPro" id="IPR011054">
    <property type="entry name" value="Rudment_hybrid_motif"/>
</dbReference>
<evidence type="ECO:0000256" key="5">
    <source>
        <dbReference type="ARBA" id="ARBA00022741"/>
    </source>
</evidence>
<dbReference type="eggNOG" id="COG0151">
    <property type="taxonomic scope" value="Bacteria"/>
</dbReference>
<evidence type="ECO:0000256" key="9">
    <source>
        <dbReference type="ARBA" id="ARBA00038345"/>
    </source>
</evidence>
<dbReference type="InterPro" id="IPR011761">
    <property type="entry name" value="ATP-grasp"/>
</dbReference>
<accession>D1C3I3</accession>
<gene>
    <name evidence="12" type="primary">purD</name>
    <name evidence="15" type="ordered locus">Sthe_1365</name>
</gene>
<name>D1C3I3_SPHTD</name>
<dbReference type="Gene3D" id="3.90.600.10">
    <property type="entry name" value="Phosphoribosylglycinamide synthetase, C-terminal domain"/>
    <property type="match status" value="1"/>
</dbReference>
<comment type="similarity">
    <text evidence="9 12">Belongs to the GARS family.</text>
</comment>
<dbReference type="STRING" id="479434.Sthe_1365"/>
<dbReference type="Pfam" id="PF02843">
    <property type="entry name" value="GARS_C"/>
    <property type="match status" value="1"/>
</dbReference>
<sequence length="429" mass="44472">MRVMVVGSGAREHALAWKLRQSPLVDALFVAPGNAGTAAIATNLPIRANDIPALADAAQQHGIDLTVVGPEDPLARGLADHFQDRGLLVAGPTAAAARIESSKAWAKEIMAAAGVPTAACRTYVDLDAALAAVRSAQPPIVVKADGLAAGKGVVVAATHAEAEAAVRDMLGAGTLGEAGRCVLIEECLTGQEVSLLAMTDGETIYPLLPACDYKRVGDGDTGPNTGGMGAYAPVPAVDAALQQEIVARIIEPTVTEMRRRGITYRGVLYAGLILTADGPKVLEFNCRMGDPETQVILPLLDGDLAALFDGVARRRLSDVPAPRWHDGAAVGVVLASGGYPGSYATGYPIHGLDRLPEDVIAFHAGTAMGDDGTVVTAGGRVLTLVARGPDISDARQRVYAAVPGVEFTDMAYRQDIALRETQPRAAARG</sequence>
<dbReference type="SUPFAM" id="SSF56059">
    <property type="entry name" value="Glutathione synthetase ATP-binding domain-like"/>
    <property type="match status" value="1"/>
</dbReference>
<dbReference type="Gene3D" id="3.30.1490.20">
    <property type="entry name" value="ATP-grasp fold, A domain"/>
    <property type="match status" value="1"/>
</dbReference>
<reference evidence="16" key="1">
    <citation type="submission" date="2009-11" db="EMBL/GenBank/DDBJ databases">
        <title>The complete chromosome 1 of Sphaerobacter thermophilus DSM 20745.</title>
        <authorList>
            <person name="Lucas S."/>
            <person name="Copeland A."/>
            <person name="Lapidus A."/>
            <person name="Glavina del Rio T."/>
            <person name="Dalin E."/>
            <person name="Tice H."/>
            <person name="Bruce D."/>
            <person name="Goodwin L."/>
            <person name="Pitluck S."/>
            <person name="Kyrpides N."/>
            <person name="Mavromatis K."/>
            <person name="Ivanova N."/>
            <person name="Mikhailova N."/>
            <person name="LaButti K.M."/>
            <person name="Clum A."/>
            <person name="Sun H.I."/>
            <person name="Brettin T."/>
            <person name="Detter J.C."/>
            <person name="Han C."/>
            <person name="Larimer F."/>
            <person name="Land M."/>
            <person name="Hauser L."/>
            <person name="Markowitz V."/>
            <person name="Cheng J.F."/>
            <person name="Hugenholtz P."/>
            <person name="Woyke T."/>
            <person name="Wu D."/>
            <person name="Steenblock K."/>
            <person name="Schneider S."/>
            <person name="Pukall R."/>
            <person name="Goeker M."/>
            <person name="Klenk H.P."/>
            <person name="Eisen J.A."/>
        </authorList>
    </citation>
    <scope>NUCLEOTIDE SEQUENCE [LARGE SCALE GENOMIC DNA]</scope>
    <source>
        <strain evidence="16">ATCC 49802 / DSM 20745 / S 6022</strain>
    </source>
</reference>
<dbReference type="EMBL" id="CP001823">
    <property type="protein sequence ID" value="ACZ38800.1"/>
    <property type="molecule type" value="Genomic_DNA"/>
</dbReference>
<dbReference type="HOGENOM" id="CLU_027420_3_1_0"/>
<dbReference type="Gene3D" id="3.40.50.20">
    <property type="match status" value="1"/>
</dbReference>
<evidence type="ECO:0000313" key="15">
    <source>
        <dbReference type="EMBL" id="ACZ38800.1"/>
    </source>
</evidence>
<comment type="catalytic activity">
    <reaction evidence="12">
        <text>5-phospho-beta-D-ribosylamine + glycine + ATP = N(1)-(5-phospho-beta-D-ribosyl)glycinamide + ADP + phosphate + H(+)</text>
        <dbReference type="Rhea" id="RHEA:17453"/>
        <dbReference type="ChEBI" id="CHEBI:15378"/>
        <dbReference type="ChEBI" id="CHEBI:30616"/>
        <dbReference type="ChEBI" id="CHEBI:43474"/>
        <dbReference type="ChEBI" id="CHEBI:57305"/>
        <dbReference type="ChEBI" id="CHEBI:58681"/>
        <dbReference type="ChEBI" id="CHEBI:143788"/>
        <dbReference type="ChEBI" id="CHEBI:456216"/>
        <dbReference type="EC" id="6.3.4.13"/>
    </reaction>
</comment>
<evidence type="ECO:0000256" key="1">
    <source>
        <dbReference type="ARBA" id="ARBA00005174"/>
    </source>
</evidence>
<dbReference type="HAMAP" id="MF_00138">
    <property type="entry name" value="GARS"/>
    <property type="match status" value="1"/>
</dbReference>
<dbReference type="NCBIfam" id="TIGR00877">
    <property type="entry name" value="purD"/>
    <property type="match status" value="1"/>
</dbReference>
<dbReference type="SUPFAM" id="SSF52440">
    <property type="entry name" value="PreATP-grasp domain"/>
    <property type="match status" value="1"/>
</dbReference>
<dbReference type="KEGG" id="sti:Sthe_1365"/>
<evidence type="ECO:0000256" key="8">
    <source>
        <dbReference type="ARBA" id="ARBA00023211"/>
    </source>
</evidence>
<dbReference type="UniPathway" id="UPA00074">
    <property type="reaction ID" value="UER00125"/>
</dbReference>
<feature type="domain" description="ATP-grasp" evidence="14">
    <location>
        <begin position="107"/>
        <end position="313"/>
    </location>
</feature>
<evidence type="ECO:0000259" key="14">
    <source>
        <dbReference type="PROSITE" id="PS50975"/>
    </source>
</evidence>
<dbReference type="FunCoup" id="D1C3I3">
    <property type="interactions" value="443"/>
</dbReference>
<evidence type="ECO:0000256" key="11">
    <source>
        <dbReference type="ARBA" id="ARBA00042864"/>
    </source>
</evidence>
<keyword evidence="5 13" id="KW-0547">Nucleotide-binding</keyword>
<dbReference type="Proteomes" id="UP000002027">
    <property type="component" value="Chromosome 1"/>
</dbReference>
<evidence type="ECO:0000256" key="13">
    <source>
        <dbReference type="PROSITE-ProRule" id="PRU00409"/>
    </source>
</evidence>
<dbReference type="GO" id="GO:0004637">
    <property type="term" value="F:phosphoribosylamine-glycine ligase activity"/>
    <property type="evidence" value="ECO:0007669"/>
    <property type="project" value="UniProtKB-UniRule"/>
</dbReference>
<evidence type="ECO:0000256" key="4">
    <source>
        <dbReference type="ARBA" id="ARBA00022723"/>
    </source>
</evidence>
<dbReference type="InterPro" id="IPR016185">
    <property type="entry name" value="PreATP-grasp_dom_sf"/>
</dbReference>
<dbReference type="InterPro" id="IPR020560">
    <property type="entry name" value="PRibGlycinamide_synth_C-dom"/>
</dbReference>
<dbReference type="SUPFAM" id="SSF51246">
    <property type="entry name" value="Rudiment single hybrid motif"/>
    <property type="match status" value="1"/>
</dbReference>
<evidence type="ECO:0000256" key="2">
    <source>
        <dbReference type="ARBA" id="ARBA00013255"/>
    </source>
</evidence>
<dbReference type="GO" id="GO:0006189">
    <property type="term" value="P:'de novo' IMP biosynthetic process"/>
    <property type="evidence" value="ECO:0007669"/>
    <property type="project" value="UniProtKB-UniRule"/>
</dbReference>
<dbReference type="InterPro" id="IPR020562">
    <property type="entry name" value="PRibGlycinamide_synth_N"/>
</dbReference>
<dbReference type="InParanoid" id="D1C3I3"/>
<evidence type="ECO:0000313" key="16">
    <source>
        <dbReference type="Proteomes" id="UP000002027"/>
    </source>
</evidence>
<keyword evidence="6 12" id="KW-0658">Purine biosynthesis</keyword>
<dbReference type="InterPro" id="IPR020561">
    <property type="entry name" value="PRibGlycinamid_synth_ATP-grasp"/>
</dbReference>
<organism evidence="15 16">
    <name type="scientific">Sphaerobacter thermophilus (strain ATCC 49802 / DSM 20745 / KCCM 41009 / NCIMB 13125 / S 6022)</name>
    <dbReference type="NCBI Taxonomy" id="479434"/>
    <lineage>
        <taxon>Bacteria</taxon>
        <taxon>Pseudomonadati</taxon>
        <taxon>Thermomicrobiota</taxon>
        <taxon>Thermomicrobia</taxon>
        <taxon>Sphaerobacterales</taxon>
        <taxon>Sphaerobacterineae</taxon>
        <taxon>Sphaerobacteraceae</taxon>
        <taxon>Sphaerobacter</taxon>
    </lineage>
</organism>
<comment type="pathway">
    <text evidence="1 12">Purine metabolism; IMP biosynthesis via de novo pathway; N(1)-(5-phospho-D-ribosyl)glycinamide from 5-phospho-alpha-D-ribose 1-diphosphate: step 2/2.</text>
</comment>
<dbReference type="GO" id="GO:0005524">
    <property type="term" value="F:ATP binding"/>
    <property type="evidence" value="ECO:0007669"/>
    <property type="project" value="UniProtKB-UniRule"/>
</dbReference>
<proteinExistence type="inferred from homology"/>
<reference evidence="15 16" key="2">
    <citation type="journal article" date="2010" name="Stand. Genomic Sci.">
        <title>Complete genome sequence of Desulfohalobium retbaense type strain (HR(100)).</title>
        <authorList>
            <person name="Spring S."/>
            <person name="Nolan M."/>
            <person name="Lapidus A."/>
            <person name="Glavina Del Rio T."/>
            <person name="Copeland A."/>
            <person name="Tice H."/>
            <person name="Cheng J.F."/>
            <person name="Lucas S."/>
            <person name="Land M."/>
            <person name="Chen F."/>
            <person name="Bruce D."/>
            <person name="Goodwin L."/>
            <person name="Pitluck S."/>
            <person name="Ivanova N."/>
            <person name="Mavromatis K."/>
            <person name="Mikhailova N."/>
            <person name="Pati A."/>
            <person name="Chen A."/>
            <person name="Palaniappan K."/>
            <person name="Hauser L."/>
            <person name="Chang Y.J."/>
            <person name="Jeffries C.D."/>
            <person name="Munk C."/>
            <person name="Kiss H."/>
            <person name="Chain P."/>
            <person name="Han C."/>
            <person name="Brettin T."/>
            <person name="Detter J.C."/>
            <person name="Schuler E."/>
            <person name="Goker M."/>
            <person name="Rohde M."/>
            <person name="Bristow J."/>
            <person name="Eisen J.A."/>
            <person name="Markowitz V."/>
            <person name="Hugenholtz P."/>
            <person name="Kyrpides N.C."/>
            <person name="Klenk H.P."/>
        </authorList>
    </citation>
    <scope>NUCLEOTIDE SEQUENCE [LARGE SCALE GENOMIC DNA]</scope>
    <source>
        <strain evidence="16">ATCC 49802 / DSM 20745 / S 6022</strain>
    </source>
</reference>
<evidence type="ECO:0000256" key="10">
    <source>
        <dbReference type="ARBA" id="ARBA00042242"/>
    </source>
</evidence>
<keyword evidence="4" id="KW-0479">Metal-binding</keyword>
<keyword evidence="7 13" id="KW-0067">ATP-binding</keyword>
<dbReference type="FunFam" id="3.40.50.20:FF:000006">
    <property type="entry name" value="Phosphoribosylamine--glycine ligase, chloroplastic"/>
    <property type="match status" value="1"/>
</dbReference>
<dbReference type="GO" id="GO:0009113">
    <property type="term" value="P:purine nucleobase biosynthetic process"/>
    <property type="evidence" value="ECO:0007669"/>
    <property type="project" value="InterPro"/>
</dbReference>
<evidence type="ECO:0000256" key="6">
    <source>
        <dbReference type="ARBA" id="ARBA00022755"/>
    </source>
</evidence>
<protein>
    <recommendedName>
        <fullName evidence="2 12">Phosphoribosylamine--glycine ligase</fullName>
        <ecNumber evidence="2 12">6.3.4.13</ecNumber>
    </recommendedName>
    <alternativeName>
        <fullName evidence="12">GARS</fullName>
    </alternativeName>
    <alternativeName>
        <fullName evidence="10 12">Glycinamide ribonucleotide synthetase</fullName>
    </alternativeName>
    <alternativeName>
        <fullName evidence="11 12">Phosphoribosylglycinamide synthetase</fullName>
    </alternativeName>
</protein>
<dbReference type="PANTHER" id="PTHR43472">
    <property type="entry name" value="PHOSPHORIBOSYLAMINE--GLYCINE LIGASE"/>
    <property type="match status" value="1"/>
</dbReference>
<dbReference type="AlphaFoldDB" id="D1C3I3"/>
<keyword evidence="8" id="KW-0464">Manganese</keyword>
<dbReference type="Pfam" id="PF01071">
    <property type="entry name" value="GARS_A"/>
    <property type="match status" value="1"/>
</dbReference>
<dbReference type="FunFam" id="3.30.470.20:FF:000018">
    <property type="entry name" value="Trifunctional purine biosynthetic protein adenosine-3"/>
    <property type="match status" value="1"/>
</dbReference>
<dbReference type="RefSeq" id="WP_012871847.1">
    <property type="nucleotide sequence ID" value="NC_013523.1"/>
</dbReference>
<keyword evidence="16" id="KW-1185">Reference proteome</keyword>
<dbReference type="InterPro" id="IPR000115">
    <property type="entry name" value="PRibGlycinamide_synth"/>
</dbReference>
<dbReference type="EC" id="6.3.4.13" evidence="2 12"/>
<dbReference type="OrthoDB" id="9807240at2"/>
<dbReference type="SMART" id="SM01209">
    <property type="entry name" value="GARS_A"/>
    <property type="match status" value="1"/>
</dbReference>
<dbReference type="Pfam" id="PF02844">
    <property type="entry name" value="GARS_N"/>
    <property type="match status" value="1"/>
</dbReference>
<evidence type="ECO:0000256" key="3">
    <source>
        <dbReference type="ARBA" id="ARBA00022598"/>
    </source>
</evidence>
<dbReference type="PANTHER" id="PTHR43472:SF1">
    <property type="entry name" value="PHOSPHORIBOSYLAMINE--GLYCINE LIGASE, CHLOROPLASTIC"/>
    <property type="match status" value="1"/>
</dbReference>